<dbReference type="PRINTS" id="PR00723">
    <property type="entry name" value="SUBTILISIN"/>
</dbReference>
<sequence>MTKTLIAAAVAAVLSTATLVASSDAATARMVIRPMATAAPARSEAPSRLVVRYRTLPGDDAGGRLRVLSSAVSRSGLATPSSTARGTPAPLSAQRLRTLATGAELFSLSRGLAPAEVTRLLREVAADPAVASVDVDRMLQPVRNLVRADPAPSLGTAAVATPDDEFYATHQWHLHDSKGAINVPGAWNTSTGKGIVVAVLDTGILAGHPDFADNVLEGYDFITDAFVSRREDDSRAPGALDLGDWTTANGCGSGSPATASSWHGTHTAGTVAEATHNAIGGAGVAYDAQILPVRVLGQCGGYDSDIAEAIVWASGGSVTGVPANTHPAEVINLSLGGSGACSTDTQAAIDGAVARGTTVVVAAGNSNADVRNFSPANCNNVLVVGANRINGGRAGYSNYGTQVDVAGPGGGGDQDPGNGGWDGYVLQAGYSGTTTPTSGEYLYAGLAGTSMAAPHVAGTVALVQAGRVAQDRDPLSPAEIKVLLKDTARVFPVAIPANTPIGAGIVDANAAVTKALVEPCVPSDTVECAPETTPLAANVALANQGSNGAGILYSIEVAGSAPLTLMTFGGLGDATVYVRRGEVPDAGHYDARSQRAGNTESIRVASPQPGTYYIWVAGSYSGLTVVARQ</sequence>
<dbReference type="PROSITE" id="PS51892">
    <property type="entry name" value="SUBTILASE"/>
    <property type="match status" value="1"/>
</dbReference>
<dbReference type="SUPFAM" id="SSF52743">
    <property type="entry name" value="Subtilisin-like"/>
    <property type="match status" value="1"/>
</dbReference>
<dbReference type="InterPro" id="IPR000209">
    <property type="entry name" value="Peptidase_S8/S53_dom"/>
</dbReference>
<dbReference type="GO" id="GO:0005576">
    <property type="term" value="C:extracellular region"/>
    <property type="evidence" value="ECO:0007669"/>
    <property type="project" value="UniProtKB-SubCell"/>
</dbReference>
<dbReference type="PANTHER" id="PTHR43806:SF11">
    <property type="entry name" value="CEREVISIN-RELATED"/>
    <property type="match status" value="1"/>
</dbReference>
<feature type="active site" description="Charge relay system" evidence="9">
    <location>
        <position position="263"/>
    </location>
</feature>
<evidence type="ECO:0000256" key="6">
    <source>
        <dbReference type="ARBA" id="ARBA00022801"/>
    </source>
</evidence>
<keyword evidence="15" id="KW-1185">Reference proteome</keyword>
<dbReference type="InterPro" id="IPR023827">
    <property type="entry name" value="Peptidase_S8_Asp-AS"/>
</dbReference>
<feature type="domain" description="Peptidase S8/S53" evidence="12">
    <location>
        <begin position="192"/>
        <end position="488"/>
    </location>
</feature>
<evidence type="ECO:0000313" key="15">
    <source>
        <dbReference type="Proteomes" id="UP000547058"/>
    </source>
</evidence>
<name>A0A7W3FIM9_9GAMM</name>
<dbReference type="AlphaFoldDB" id="A0A7W3FIM9"/>
<accession>A0A7W3FIM9</accession>
<evidence type="ECO:0000256" key="1">
    <source>
        <dbReference type="ARBA" id="ARBA00004613"/>
    </source>
</evidence>
<evidence type="ECO:0000256" key="9">
    <source>
        <dbReference type="PROSITE-ProRule" id="PRU01240"/>
    </source>
</evidence>
<evidence type="ECO:0000313" key="14">
    <source>
        <dbReference type="EMBL" id="MBA8680253.1"/>
    </source>
</evidence>
<comment type="similarity">
    <text evidence="2 9 10">Belongs to the peptidase S8 family.</text>
</comment>
<dbReference type="Gene3D" id="2.60.120.380">
    <property type="match status" value="1"/>
</dbReference>
<protein>
    <submittedName>
        <fullName evidence="14">S8 family serine peptidase</fullName>
    </submittedName>
</protein>
<evidence type="ECO:0000256" key="2">
    <source>
        <dbReference type="ARBA" id="ARBA00011073"/>
    </source>
</evidence>
<feature type="active site" description="Charge relay system" evidence="9">
    <location>
        <position position="450"/>
    </location>
</feature>
<comment type="subcellular location">
    <subcellularLocation>
        <location evidence="1">Secreted</location>
    </subcellularLocation>
</comment>
<dbReference type="InterPro" id="IPR034176">
    <property type="entry name" value="Peptidases_S8_13"/>
</dbReference>
<proteinExistence type="inferred from homology"/>
<evidence type="ECO:0000259" key="13">
    <source>
        <dbReference type="Pfam" id="PF04151"/>
    </source>
</evidence>
<dbReference type="InterPro" id="IPR007280">
    <property type="entry name" value="Peptidase_C_arc/bac"/>
</dbReference>
<dbReference type="CDD" id="cd07496">
    <property type="entry name" value="Peptidases_S8_13"/>
    <property type="match status" value="1"/>
</dbReference>
<keyword evidence="4 9" id="KW-0645">Protease</keyword>
<evidence type="ECO:0000256" key="4">
    <source>
        <dbReference type="ARBA" id="ARBA00022670"/>
    </source>
</evidence>
<comment type="caution">
    <text evidence="14">The sequence shown here is derived from an EMBL/GenBank/DDBJ whole genome shotgun (WGS) entry which is preliminary data.</text>
</comment>
<feature type="active site" description="Charge relay system" evidence="9">
    <location>
        <position position="201"/>
    </location>
</feature>
<evidence type="ECO:0000256" key="3">
    <source>
        <dbReference type="ARBA" id="ARBA00022525"/>
    </source>
</evidence>
<keyword evidence="5 11" id="KW-0732">Signal</keyword>
<dbReference type="Gene3D" id="3.40.50.200">
    <property type="entry name" value="Peptidase S8/S53 domain"/>
    <property type="match status" value="1"/>
</dbReference>
<dbReference type="GO" id="GO:0004252">
    <property type="term" value="F:serine-type endopeptidase activity"/>
    <property type="evidence" value="ECO:0007669"/>
    <property type="project" value="UniProtKB-UniRule"/>
</dbReference>
<reference evidence="14 15" key="1">
    <citation type="submission" date="2020-08" db="EMBL/GenBank/DDBJ databases">
        <title>Stenotrophomonas tumulicola JCM 30961.</title>
        <authorList>
            <person name="Deng Y."/>
        </authorList>
    </citation>
    <scope>NUCLEOTIDE SEQUENCE [LARGE SCALE GENOMIC DNA]</scope>
    <source>
        <strain evidence="14 15">JCM 30961</strain>
    </source>
</reference>
<keyword evidence="6 9" id="KW-0378">Hydrolase</keyword>
<dbReference type="Pfam" id="PF04151">
    <property type="entry name" value="PPC"/>
    <property type="match status" value="1"/>
</dbReference>
<dbReference type="RefSeq" id="WP_182337435.1">
    <property type="nucleotide sequence ID" value="NZ_JACGXS010000001.1"/>
</dbReference>
<keyword evidence="3" id="KW-0964">Secreted</keyword>
<gene>
    <name evidence="14" type="ORF">H4O11_00310</name>
</gene>
<dbReference type="PROSITE" id="PS00136">
    <property type="entry name" value="SUBTILASE_ASP"/>
    <property type="match status" value="1"/>
</dbReference>
<feature type="chain" id="PRO_5031053566" evidence="11">
    <location>
        <begin position="22"/>
        <end position="629"/>
    </location>
</feature>
<evidence type="ECO:0000256" key="8">
    <source>
        <dbReference type="ARBA" id="ARBA00023145"/>
    </source>
</evidence>
<dbReference type="InterPro" id="IPR015500">
    <property type="entry name" value="Peptidase_S8_subtilisin-rel"/>
</dbReference>
<feature type="signal peptide" evidence="11">
    <location>
        <begin position="1"/>
        <end position="21"/>
    </location>
</feature>
<dbReference type="EMBL" id="JACGXS010000001">
    <property type="protein sequence ID" value="MBA8680253.1"/>
    <property type="molecule type" value="Genomic_DNA"/>
</dbReference>
<dbReference type="Proteomes" id="UP000547058">
    <property type="component" value="Unassembled WGS sequence"/>
</dbReference>
<keyword evidence="7 9" id="KW-0720">Serine protease</keyword>
<dbReference type="InterPro" id="IPR036852">
    <property type="entry name" value="Peptidase_S8/S53_dom_sf"/>
</dbReference>
<dbReference type="InterPro" id="IPR023828">
    <property type="entry name" value="Peptidase_S8_Ser-AS"/>
</dbReference>
<dbReference type="PANTHER" id="PTHR43806">
    <property type="entry name" value="PEPTIDASE S8"/>
    <property type="match status" value="1"/>
</dbReference>
<keyword evidence="8" id="KW-0865">Zymogen</keyword>
<dbReference type="GO" id="GO:0006508">
    <property type="term" value="P:proteolysis"/>
    <property type="evidence" value="ECO:0007669"/>
    <property type="project" value="UniProtKB-KW"/>
</dbReference>
<dbReference type="FunFam" id="3.40.50.200:FF:000022">
    <property type="entry name" value="Extracellular protease"/>
    <property type="match status" value="1"/>
</dbReference>
<evidence type="ECO:0000259" key="12">
    <source>
        <dbReference type="Pfam" id="PF00082"/>
    </source>
</evidence>
<evidence type="ECO:0000256" key="7">
    <source>
        <dbReference type="ARBA" id="ARBA00022825"/>
    </source>
</evidence>
<evidence type="ECO:0000256" key="5">
    <source>
        <dbReference type="ARBA" id="ARBA00022729"/>
    </source>
</evidence>
<dbReference type="Pfam" id="PF00082">
    <property type="entry name" value="Peptidase_S8"/>
    <property type="match status" value="1"/>
</dbReference>
<dbReference type="InterPro" id="IPR050131">
    <property type="entry name" value="Peptidase_S8_subtilisin-like"/>
</dbReference>
<organism evidence="14 15">
    <name type="scientific">Stenotrophomonas tumulicola</name>
    <dbReference type="NCBI Taxonomy" id="1685415"/>
    <lineage>
        <taxon>Bacteria</taxon>
        <taxon>Pseudomonadati</taxon>
        <taxon>Pseudomonadota</taxon>
        <taxon>Gammaproteobacteria</taxon>
        <taxon>Lysobacterales</taxon>
        <taxon>Lysobacteraceae</taxon>
        <taxon>Stenotrophomonas</taxon>
    </lineage>
</organism>
<dbReference type="PROSITE" id="PS00138">
    <property type="entry name" value="SUBTILASE_SER"/>
    <property type="match status" value="1"/>
</dbReference>
<evidence type="ECO:0000256" key="11">
    <source>
        <dbReference type="SAM" id="SignalP"/>
    </source>
</evidence>
<feature type="domain" description="Peptidase C-terminal archaeal/bacterial" evidence="13">
    <location>
        <begin position="552"/>
        <end position="617"/>
    </location>
</feature>
<evidence type="ECO:0000256" key="10">
    <source>
        <dbReference type="RuleBase" id="RU003355"/>
    </source>
</evidence>